<evidence type="ECO:0008006" key="3">
    <source>
        <dbReference type="Google" id="ProtNLM"/>
    </source>
</evidence>
<dbReference type="Proteomes" id="UP001634393">
    <property type="component" value="Unassembled WGS sequence"/>
</dbReference>
<dbReference type="EMBL" id="JBJXBP010000002">
    <property type="protein sequence ID" value="KAL3843516.1"/>
    <property type="molecule type" value="Genomic_DNA"/>
</dbReference>
<accession>A0ABD3U253</accession>
<dbReference type="Pfam" id="PF12023">
    <property type="entry name" value="DUF3511"/>
    <property type="match status" value="1"/>
</dbReference>
<dbReference type="AlphaFoldDB" id="A0ABD3U253"/>
<dbReference type="PANTHER" id="PTHR33193:SF13">
    <property type="entry name" value="EXPRESSED PROTEIN"/>
    <property type="match status" value="1"/>
</dbReference>
<proteinExistence type="predicted"/>
<dbReference type="PANTHER" id="PTHR33193">
    <property type="entry name" value="DOMAIN PROTEIN, PUTATIVE (DUF3511)-RELATED"/>
    <property type="match status" value="1"/>
</dbReference>
<gene>
    <name evidence="1" type="ORF">ACJIZ3_000919</name>
</gene>
<organism evidence="1 2">
    <name type="scientific">Penstemon smallii</name>
    <dbReference type="NCBI Taxonomy" id="265156"/>
    <lineage>
        <taxon>Eukaryota</taxon>
        <taxon>Viridiplantae</taxon>
        <taxon>Streptophyta</taxon>
        <taxon>Embryophyta</taxon>
        <taxon>Tracheophyta</taxon>
        <taxon>Spermatophyta</taxon>
        <taxon>Magnoliopsida</taxon>
        <taxon>eudicotyledons</taxon>
        <taxon>Gunneridae</taxon>
        <taxon>Pentapetalae</taxon>
        <taxon>asterids</taxon>
        <taxon>lamiids</taxon>
        <taxon>Lamiales</taxon>
        <taxon>Plantaginaceae</taxon>
        <taxon>Cheloneae</taxon>
        <taxon>Penstemon</taxon>
    </lineage>
</organism>
<dbReference type="InterPro" id="IPR021899">
    <property type="entry name" value="DUF3511"/>
</dbReference>
<name>A0ABD3U253_9LAMI</name>
<reference evidence="1 2" key="1">
    <citation type="submission" date="2024-12" db="EMBL/GenBank/DDBJ databases">
        <title>The unique morphological basis and parallel evolutionary history of personate flowers in Penstemon.</title>
        <authorList>
            <person name="Depatie T.H."/>
            <person name="Wessinger C.A."/>
        </authorList>
    </citation>
    <scope>NUCLEOTIDE SEQUENCE [LARGE SCALE GENOMIC DNA]</scope>
    <source>
        <strain evidence="1">WTNN_2</strain>
        <tissue evidence="1">Leaf</tissue>
    </source>
</reference>
<sequence length="63" mass="7564">MNINNIPRSVRPISRSWYSGGELKRRKRIAKYKFYSVEGKVKKSFRKGFRWIKNTCSRIVHGF</sequence>
<protein>
    <recommendedName>
        <fullName evidence="3">DUF3511 domain-containing protein</fullName>
    </recommendedName>
</protein>
<keyword evidence="2" id="KW-1185">Reference proteome</keyword>
<comment type="caution">
    <text evidence="1">The sequence shown here is derived from an EMBL/GenBank/DDBJ whole genome shotgun (WGS) entry which is preliminary data.</text>
</comment>
<evidence type="ECO:0000313" key="2">
    <source>
        <dbReference type="Proteomes" id="UP001634393"/>
    </source>
</evidence>
<evidence type="ECO:0000313" key="1">
    <source>
        <dbReference type="EMBL" id="KAL3843516.1"/>
    </source>
</evidence>